<reference evidence="1" key="1">
    <citation type="submission" date="2018-05" db="EMBL/GenBank/DDBJ databases">
        <title>Draft genome of Mucuna pruriens seed.</title>
        <authorList>
            <person name="Nnadi N.E."/>
            <person name="Vos R."/>
            <person name="Hasami M.H."/>
            <person name="Devisetty U.K."/>
            <person name="Aguiy J.C."/>
        </authorList>
    </citation>
    <scope>NUCLEOTIDE SEQUENCE [LARGE SCALE GENOMIC DNA]</scope>
    <source>
        <strain evidence="1">JCA_2017</strain>
    </source>
</reference>
<dbReference type="EMBL" id="QJKJ01001035">
    <property type="protein sequence ID" value="RDY09513.1"/>
    <property type="molecule type" value="Genomic_DNA"/>
</dbReference>
<proteinExistence type="predicted"/>
<evidence type="ECO:0000313" key="1">
    <source>
        <dbReference type="EMBL" id="RDY09513.1"/>
    </source>
</evidence>
<gene>
    <name evidence="1" type="ORF">CR513_06105</name>
</gene>
<protein>
    <submittedName>
        <fullName evidence="1">Uncharacterized protein</fullName>
    </submittedName>
</protein>
<dbReference type="Proteomes" id="UP000257109">
    <property type="component" value="Unassembled WGS sequence"/>
</dbReference>
<sequence length="208" mass="23470">MLITALLSQYNFIGMCMSICNSSRTLFNQSISRTSLAIALCFASTLLLDTTFCFLLCQVDLLSVIDPAQSTLVYASIFCCEVILTVLPSFSSQSFLFGSIGVSTGLQPLILVSSRRLRIYFLYETIIPFFDLATSIPRKYLKDPRIFISNVVEMELFKDQSRLAARDRRTHMEFSLTIGVFHGASNKYPLYAKIFYNGCTMTFSVQHC</sequence>
<name>A0A371I3C3_MUCPR</name>
<comment type="caution">
    <text evidence="1">The sequence shown here is derived from an EMBL/GenBank/DDBJ whole genome shotgun (WGS) entry which is preliminary data.</text>
</comment>
<organism evidence="1 2">
    <name type="scientific">Mucuna pruriens</name>
    <name type="common">Velvet bean</name>
    <name type="synonym">Dolichos pruriens</name>
    <dbReference type="NCBI Taxonomy" id="157652"/>
    <lineage>
        <taxon>Eukaryota</taxon>
        <taxon>Viridiplantae</taxon>
        <taxon>Streptophyta</taxon>
        <taxon>Embryophyta</taxon>
        <taxon>Tracheophyta</taxon>
        <taxon>Spermatophyta</taxon>
        <taxon>Magnoliopsida</taxon>
        <taxon>eudicotyledons</taxon>
        <taxon>Gunneridae</taxon>
        <taxon>Pentapetalae</taxon>
        <taxon>rosids</taxon>
        <taxon>fabids</taxon>
        <taxon>Fabales</taxon>
        <taxon>Fabaceae</taxon>
        <taxon>Papilionoideae</taxon>
        <taxon>50 kb inversion clade</taxon>
        <taxon>NPAAA clade</taxon>
        <taxon>indigoferoid/millettioid clade</taxon>
        <taxon>Phaseoleae</taxon>
        <taxon>Mucuna</taxon>
    </lineage>
</organism>
<keyword evidence="2" id="KW-1185">Reference proteome</keyword>
<accession>A0A371I3C3</accession>
<feature type="non-terminal residue" evidence="1">
    <location>
        <position position="1"/>
    </location>
</feature>
<evidence type="ECO:0000313" key="2">
    <source>
        <dbReference type="Proteomes" id="UP000257109"/>
    </source>
</evidence>
<dbReference type="AlphaFoldDB" id="A0A371I3C3"/>